<sequence>MRNNIRRKGRYKIQRTVYVSEKMEKIIQKHRQMLQDEDPWNLISYQDTIIDIIEEGLRAYDYEVPARVDM</sequence>
<dbReference type="EMBL" id="PP511406">
    <property type="protein sequence ID" value="XCD03964.1"/>
    <property type="molecule type" value="Genomic_DNA"/>
</dbReference>
<dbReference type="EMBL" id="PP511808">
    <property type="protein sequence ID" value="XCD07764.1"/>
    <property type="molecule type" value="Genomic_DNA"/>
</dbReference>
<evidence type="ECO:0000313" key="3">
    <source>
        <dbReference type="EMBL" id="XCD06925.1"/>
    </source>
</evidence>
<accession>A0AAU8B5R7</accession>
<name>A0AAU8B5R7_9VIRU</name>
<evidence type="ECO:0000313" key="2">
    <source>
        <dbReference type="EMBL" id="XCD05332.1"/>
    </source>
</evidence>
<reference evidence="3" key="1">
    <citation type="submission" date="2024-03" db="EMBL/GenBank/DDBJ databases">
        <title>Diverse circular DNA viruses in blood, oral, and fecal samples of captive lemurs.</title>
        <authorList>
            <person name="Paietta E.N."/>
            <person name="Kraberger S."/>
            <person name="Lund M.C."/>
            <person name="Custer J.M."/>
            <person name="Vargas K.M."/>
            <person name="Ehmke E.E."/>
            <person name="Yoder A.D."/>
            <person name="Varsani A."/>
        </authorList>
    </citation>
    <scope>NUCLEOTIDE SEQUENCE</scope>
    <source>
        <strain evidence="1">Duke_21_61</strain>
        <strain evidence="2">Duke_24FS_68</strain>
        <strain evidence="3">Duke_26_54</strain>
        <strain evidence="4">Duke_28FS_65</strain>
    </source>
</reference>
<evidence type="ECO:0000313" key="1">
    <source>
        <dbReference type="EMBL" id="XCD03964.1"/>
    </source>
</evidence>
<organism evidence="3">
    <name type="scientific">Dulem virus 202</name>
    <dbReference type="NCBI Taxonomy" id="3145679"/>
    <lineage>
        <taxon>Viruses</taxon>
        <taxon>Monodnaviria</taxon>
        <taxon>Sangervirae</taxon>
        <taxon>Phixviricota</taxon>
        <taxon>Malgrandaviricetes</taxon>
        <taxon>Petitvirales</taxon>
        <taxon>Microviridae</taxon>
        <taxon>Microvirus</taxon>
    </lineage>
</organism>
<evidence type="ECO:0000313" key="4">
    <source>
        <dbReference type="EMBL" id="XCD07764.1"/>
    </source>
</evidence>
<dbReference type="EMBL" id="PP511546">
    <property type="protein sequence ID" value="XCD05332.1"/>
    <property type="molecule type" value="Genomic_DNA"/>
</dbReference>
<proteinExistence type="predicted"/>
<protein>
    <submittedName>
        <fullName evidence="3">Uncharacterized protein</fullName>
    </submittedName>
</protein>
<dbReference type="EMBL" id="PP511728">
    <property type="protein sequence ID" value="XCD06925.1"/>
    <property type="molecule type" value="Genomic_DNA"/>
</dbReference>